<dbReference type="InParanoid" id="A0A1D3D416"/>
<gene>
    <name evidence="2" type="ORF">cyc_06110</name>
</gene>
<name>A0A1D3D416_9EIME</name>
<feature type="compositionally biased region" description="Basic and acidic residues" evidence="1">
    <location>
        <begin position="733"/>
        <end position="745"/>
    </location>
</feature>
<organism evidence="2 3">
    <name type="scientific">Cyclospora cayetanensis</name>
    <dbReference type="NCBI Taxonomy" id="88456"/>
    <lineage>
        <taxon>Eukaryota</taxon>
        <taxon>Sar</taxon>
        <taxon>Alveolata</taxon>
        <taxon>Apicomplexa</taxon>
        <taxon>Conoidasida</taxon>
        <taxon>Coccidia</taxon>
        <taxon>Eucoccidiorida</taxon>
        <taxon>Eimeriorina</taxon>
        <taxon>Eimeriidae</taxon>
        <taxon>Cyclospora</taxon>
    </lineage>
</organism>
<accession>A0A1D3D416</accession>
<dbReference type="Proteomes" id="UP000095192">
    <property type="component" value="Unassembled WGS sequence"/>
</dbReference>
<dbReference type="VEuPathDB" id="ToxoDB:cyc_06110"/>
<feature type="region of interest" description="Disordered" evidence="1">
    <location>
        <begin position="170"/>
        <end position="230"/>
    </location>
</feature>
<dbReference type="AlphaFoldDB" id="A0A1D3D416"/>
<evidence type="ECO:0000313" key="2">
    <source>
        <dbReference type="EMBL" id="OEH78202.1"/>
    </source>
</evidence>
<comment type="caution">
    <text evidence="2">The sequence shown here is derived from an EMBL/GenBank/DDBJ whole genome shotgun (WGS) entry which is preliminary data.</text>
</comment>
<evidence type="ECO:0000256" key="1">
    <source>
        <dbReference type="SAM" id="MobiDB-lite"/>
    </source>
</evidence>
<feature type="compositionally biased region" description="Basic and acidic residues" evidence="1">
    <location>
        <begin position="170"/>
        <end position="184"/>
    </location>
</feature>
<dbReference type="EMBL" id="JROU02000820">
    <property type="protein sequence ID" value="OEH78202.1"/>
    <property type="molecule type" value="Genomic_DNA"/>
</dbReference>
<sequence>MDFPEDSAATTTSSPEQAHLSTKIREIFRVFEALLSRRNRKRLNSLPRSKLLASSSASSRKVKAAFPLAFATHEGSCSTTEVERVQKYSVPEAVHVSNSSAYANAAKDDSNSNESSPCSIGPAFSGSVLAEESLKRVFLTSPDAPVQLQRPPSCPPASATFADTIGLAKEIGKRTESDKKEEGGKAAGTGRRCKLHPMRPGDAKSGGRALSSNKAASRRSNLSVSYSTESPGCHYPVLPAKYKEAGESPGLAPSSYCHRMSQKYRGSNGCLNTEYNAKSKVTSPNAAASPTPAPLCRSSRKCSTGPSSKHLLKHAIPKLNLEAINNHVLSSCVSSTRRLLTLKEYVEQQRRLKEVASEAAEGKLKFQSHRLLVNATLPRITMASKNKGDDARHGIFRSSSRLSLSEVSSSPAARLEKVLAEADDAFWTSRNLDHMAGWVANKPTRPSHSGRPRRSTTSMRSNIEGVMPTSAPAAISGALTTEVIQQQLHHLAEKMVGSRCTSAAVSPIQQPDLSNSAGGLVCVSSGNRFLQEGLRAREEAREYAKRRLNALLNTRYLHGFFDPRTRLYLIQHIRSNKLYPQQLTVDALKRIKSCRQSDMADFVEAWYSDLLETAAAGIRGEAEWPNGSATTPHPVYRLLELMRGDLQRGLRYDNLIEFVCDLKESDVETLMATVLLKSSMVFGNPLLELHRLLVRLTTKFGRTPLPLQTQLLRALLTRPHGELKTTRTYKNGFSRERSKPDESLKHSRGPRARCSCDPELHPS</sequence>
<keyword evidence="3" id="KW-1185">Reference proteome</keyword>
<feature type="region of interest" description="Disordered" evidence="1">
    <location>
        <begin position="280"/>
        <end position="302"/>
    </location>
</feature>
<evidence type="ECO:0000313" key="3">
    <source>
        <dbReference type="Proteomes" id="UP000095192"/>
    </source>
</evidence>
<dbReference type="VEuPathDB" id="ToxoDB:LOC34622349"/>
<feature type="compositionally biased region" description="Polar residues" evidence="1">
    <location>
        <begin position="210"/>
        <end position="230"/>
    </location>
</feature>
<protein>
    <submittedName>
        <fullName evidence="2">Uncharacterized protein</fullName>
    </submittedName>
</protein>
<reference evidence="2 3" key="1">
    <citation type="journal article" date="2016" name="BMC Genomics">
        <title>Comparative genomics reveals Cyclospora cayetanensis possesses coccidia-like metabolism and invasion components but unique surface antigens.</title>
        <authorList>
            <person name="Liu S."/>
            <person name="Wang L."/>
            <person name="Zheng H."/>
            <person name="Xu Z."/>
            <person name="Roellig D.M."/>
            <person name="Li N."/>
            <person name="Frace M.A."/>
            <person name="Tang K."/>
            <person name="Arrowood M.J."/>
            <person name="Moss D.M."/>
            <person name="Zhang L."/>
            <person name="Feng Y."/>
            <person name="Xiao L."/>
        </authorList>
    </citation>
    <scope>NUCLEOTIDE SEQUENCE [LARGE SCALE GENOMIC DNA]</scope>
    <source>
        <strain evidence="2 3">CHN_HEN01</strain>
    </source>
</reference>
<feature type="region of interest" description="Disordered" evidence="1">
    <location>
        <begin position="439"/>
        <end position="459"/>
    </location>
</feature>
<feature type="compositionally biased region" description="Basic and acidic residues" evidence="1">
    <location>
        <begin position="754"/>
        <end position="763"/>
    </location>
</feature>
<feature type="region of interest" description="Disordered" evidence="1">
    <location>
        <begin position="726"/>
        <end position="763"/>
    </location>
</feature>
<proteinExistence type="predicted"/>